<sequence>MLRLAMGRLAKEKRWAAASEPGNDEQVSPLSTVDSASFSKLATQNSLLTHLPTFCSSANLLCFPDLAPSLEKHDKDSNFARYTDQNFTNYNTDWLDGANSFKTHSRDRNLPMDSFRRYSRDSTGHKDKFNNHPSNGNVVDQGFNGYATGSTGRSSEFAKSDSVNAGTSEMVLLTLFCQSFCRDRPPRSKPPRSLSLSHSNAPCTLS</sequence>
<dbReference type="PANTHER" id="PTHR31458:SF2">
    <property type="entry name" value="POLYGALACTURONASE 1 BETA-LIKE PROTEIN 2"/>
    <property type="match status" value="1"/>
</dbReference>
<dbReference type="InterPro" id="IPR051897">
    <property type="entry name" value="PG-associated_BURP"/>
</dbReference>
<accession>A0A7N2KPP9</accession>
<reference evidence="2 3" key="1">
    <citation type="journal article" date="2016" name="G3 (Bethesda)">
        <title>First Draft Assembly and Annotation of the Genome of a California Endemic Oak Quercus lobata Nee (Fagaceae).</title>
        <authorList>
            <person name="Sork V.L."/>
            <person name="Fitz-Gibbon S.T."/>
            <person name="Puiu D."/>
            <person name="Crepeau M."/>
            <person name="Gugger P.F."/>
            <person name="Sherman R."/>
            <person name="Stevens K."/>
            <person name="Langley C.H."/>
            <person name="Pellegrini M."/>
            <person name="Salzberg S.L."/>
        </authorList>
    </citation>
    <scope>NUCLEOTIDE SEQUENCE [LARGE SCALE GENOMIC DNA]</scope>
    <source>
        <strain evidence="2 3">cv. SW786</strain>
    </source>
</reference>
<protein>
    <submittedName>
        <fullName evidence="2">Uncharacterized protein</fullName>
    </submittedName>
</protein>
<dbReference type="PANTHER" id="PTHR31458">
    <property type="entry name" value="POLYGALACTURONASE 1 BETA-LIKE PROTEIN 2"/>
    <property type="match status" value="1"/>
</dbReference>
<feature type="region of interest" description="Disordered" evidence="1">
    <location>
        <begin position="187"/>
        <end position="206"/>
    </location>
</feature>
<evidence type="ECO:0000313" key="2">
    <source>
        <dbReference type="EnsemblPlants" id="QL01p032663:mrna"/>
    </source>
</evidence>
<dbReference type="Gramene" id="QL01p032663:mrna">
    <property type="protein sequence ID" value="QL01p032663:mrna"/>
    <property type="gene ID" value="QL01p032663"/>
</dbReference>
<keyword evidence="3" id="KW-1185">Reference proteome</keyword>
<dbReference type="Proteomes" id="UP000594261">
    <property type="component" value="Chromosome 1"/>
</dbReference>
<evidence type="ECO:0000313" key="3">
    <source>
        <dbReference type="Proteomes" id="UP000594261"/>
    </source>
</evidence>
<proteinExistence type="predicted"/>
<dbReference type="EnsemblPlants" id="QL01p032663:mrna">
    <property type="protein sequence ID" value="QL01p032663:mrna"/>
    <property type="gene ID" value="QL01p032663"/>
</dbReference>
<dbReference type="AlphaFoldDB" id="A0A7N2KPP9"/>
<dbReference type="InParanoid" id="A0A7N2KPP9"/>
<name>A0A7N2KPP9_QUELO</name>
<evidence type="ECO:0000256" key="1">
    <source>
        <dbReference type="SAM" id="MobiDB-lite"/>
    </source>
</evidence>
<organism evidence="2 3">
    <name type="scientific">Quercus lobata</name>
    <name type="common">Valley oak</name>
    <dbReference type="NCBI Taxonomy" id="97700"/>
    <lineage>
        <taxon>Eukaryota</taxon>
        <taxon>Viridiplantae</taxon>
        <taxon>Streptophyta</taxon>
        <taxon>Embryophyta</taxon>
        <taxon>Tracheophyta</taxon>
        <taxon>Spermatophyta</taxon>
        <taxon>Magnoliopsida</taxon>
        <taxon>eudicotyledons</taxon>
        <taxon>Gunneridae</taxon>
        <taxon>Pentapetalae</taxon>
        <taxon>rosids</taxon>
        <taxon>fabids</taxon>
        <taxon>Fagales</taxon>
        <taxon>Fagaceae</taxon>
        <taxon>Quercus</taxon>
    </lineage>
</organism>
<dbReference type="EMBL" id="LRBV02000001">
    <property type="status" value="NOT_ANNOTATED_CDS"/>
    <property type="molecule type" value="Genomic_DNA"/>
</dbReference>
<reference evidence="2" key="2">
    <citation type="submission" date="2021-01" db="UniProtKB">
        <authorList>
            <consortium name="EnsemblPlants"/>
        </authorList>
    </citation>
    <scope>IDENTIFICATION</scope>
</reference>